<feature type="binding site" evidence="7">
    <location>
        <position position="42"/>
    </location>
    <ligand>
        <name>Fe cation</name>
        <dbReference type="ChEBI" id="CHEBI:24875"/>
    </ligand>
</feature>
<feature type="binding site" evidence="7">
    <location>
        <position position="9"/>
    </location>
    <ligand>
        <name>Fe cation</name>
        <dbReference type="ChEBI" id="CHEBI:24875"/>
    </ligand>
</feature>
<dbReference type="PIRSF" id="PIRSF000071">
    <property type="entry name" value="Rubredoxin"/>
    <property type="match status" value="1"/>
</dbReference>
<evidence type="ECO:0000256" key="2">
    <source>
        <dbReference type="ARBA" id="ARBA00022448"/>
    </source>
</evidence>
<dbReference type="GO" id="GO:0009055">
    <property type="term" value="F:electron transfer activity"/>
    <property type="evidence" value="ECO:0007669"/>
    <property type="project" value="InterPro"/>
</dbReference>
<dbReference type="InterPro" id="IPR018527">
    <property type="entry name" value="Rubredoxin_Fe_BS"/>
</dbReference>
<dbReference type="InterPro" id="IPR024922">
    <property type="entry name" value="Rubredoxin"/>
</dbReference>
<dbReference type="RefSeq" id="WP_012502239.1">
    <property type="nucleotide sequence ID" value="NC_011027.1"/>
</dbReference>
<dbReference type="InterPro" id="IPR050526">
    <property type="entry name" value="Rubredoxin_ET"/>
</dbReference>
<dbReference type="Gene3D" id="2.20.28.10">
    <property type="match status" value="1"/>
</dbReference>
<evidence type="ECO:0000313" key="10">
    <source>
        <dbReference type="Proteomes" id="UP000008811"/>
    </source>
</evidence>
<proteinExistence type="inferred from homology"/>
<dbReference type="GO" id="GO:0005506">
    <property type="term" value="F:iron ion binding"/>
    <property type="evidence" value="ECO:0007669"/>
    <property type="project" value="InterPro"/>
</dbReference>
<dbReference type="PROSITE" id="PS50903">
    <property type="entry name" value="RUBREDOXIN_LIKE"/>
    <property type="match status" value="1"/>
</dbReference>
<comment type="similarity">
    <text evidence="1 6">Belongs to the rubredoxin family.</text>
</comment>
<evidence type="ECO:0000256" key="4">
    <source>
        <dbReference type="ARBA" id="ARBA00022982"/>
    </source>
</evidence>
<dbReference type="InterPro" id="IPR024934">
    <property type="entry name" value="Rubredoxin-like_dom"/>
</dbReference>
<evidence type="ECO:0000256" key="7">
    <source>
        <dbReference type="PIRSR" id="PIRSR000071-1"/>
    </source>
</evidence>
<dbReference type="KEGG" id="cpc:Cpar_0998"/>
<dbReference type="EMBL" id="CP001099">
    <property type="protein sequence ID" value="ACF11406.1"/>
    <property type="molecule type" value="Genomic_DNA"/>
</dbReference>
<evidence type="ECO:0000256" key="1">
    <source>
        <dbReference type="ARBA" id="ARBA00005337"/>
    </source>
</evidence>
<name>B3QNA3_CHLP8</name>
<keyword evidence="3 6" id="KW-0479">Metal-binding</keyword>
<feature type="binding site" evidence="7">
    <location>
        <position position="39"/>
    </location>
    <ligand>
        <name>Fe cation</name>
        <dbReference type="ChEBI" id="CHEBI:24875"/>
    </ligand>
</feature>
<dbReference type="GO" id="GO:0043448">
    <property type="term" value="P:alkane catabolic process"/>
    <property type="evidence" value="ECO:0007669"/>
    <property type="project" value="TreeGrafter"/>
</dbReference>
<keyword evidence="2 6" id="KW-0813">Transport</keyword>
<dbReference type="OrthoDB" id="9758182at2"/>
<accession>B3QNA3</accession>
<dbReference type="PANTHER" id="PTHR47627:SF1">
    <property type="entry name" value="RUBREDOXIN-1-RELATED"/>
    <property type="match status" value="1"/>
</dbReference>
<organism evidence="9 10">
    <name type="scientific">Chlorobaculum parvum (strain DSM 263 / NCIMB 8327)</name>
    <name type="common">Chlorobium vibrioforme subsp. thiosulfatophilum</name>
    <dbReference type="NCBI Taxonomy" id="517417"/>
    <lineage>
        <taxon>Bacteria</taxon>
        <taxon>Pseudomonadati</taxon>
        <taxon>Chlorobiota</taxon>
        <taxon>Chlorobiia</taxon>
        <taxon>Chlorobiales</taxon>
        <taxon>Chlorobiaceae</taxon>
        <taxon>Chlorobaculum</taxon>
    </lineage>
</organism>
<feature type="binding site" evidence="7">
    <location>
        <position position="6"/>
    </location>
    <ligand>
        <name>Fe cation</name>
        <dbReference type="ChEBI" id="CHEBI:24875"/>
    </ligand>
</feature>
<evidence type="ECO:0000256" key="3">
    <source>
        <dbReference type="ARBA" id="ARBA00022723"/>
    </source>
</evidence>
<dbReference type="Pfam" id="PF00301">
    <property type="entry name" value="Rubredoxin"/>
    <property type="match status" value="1"/>
</dbReference>
<dbReference type="SUPFAM" id="SSF57802">
    <property type="entry name" value="Rubredoxin-like"/>
    <property type="match status" value="1"/>
</dbReference>
<evidence type="ECO:0000259" key="8">
    <source>
        <dbReference type="PROSITE" id="PS50903"/>
    </source>
</evidence>
<dbReference type="PROSITE" id="PS00202">
    <property type="entry name" value="RUBREDOXIN"/>
    <property type="match status" value="1"/>
</dbReference>
<sequence>MEQWKCVICGYIYSPEKGDPEGDIQAGTSFEDLPENWICPICGAGKEEFTKE</sequence>
<dbReference type="eggNOG" id="COG1773">
    <property type="taxonomic scope" value="Bacteria"/>
</dbReference>
<dbReference type="HOGENOM" id="CLU_128747_3_3_10"/>
<dbReference type="NCBIfam" id="NF045768">
    <property type="entry name" value="RubredRD"/>
    <property type="match status" value="1"/>
</dbReference>
<dbReference type="Proteomes" id="UP000008811">
    <property type="component" value="Chromosome"/>
</dbReference>
<protein>
    <recommendedName>
        <fullName evidence="6">Rubredoxin</fullName>
    </recommendedName>
</protein>
<keyword evidence="10" id="KW-1185">Reference proteome</keyword>
<keyword evidence="4 6" id="KW-0249">Electron transport</keyword>
<dbReference type="PANTHER" id="PTHR47627">
    <property type="entry name" value="RUBREDOXIN"/>
    <property type="match status" value="1"/>
</dbReference>
<evidence type="ECO:0000313" key="9">
    <source>
        <dbReference type="EMBL" id="ACF11406.1"/>
    </source>
</evidence>
<gene>
    <name evidence="9" type="ordered locus">Cpar_0998</name>
</gene>
<dbReference type="InterPro" id="IPR024935">
    <property type="entry name" value="Rubredoxin_dom"/>
</dbReference>
<evidence type="ECO:0000256" key="5">
    <source>
        <dbReference type="ARBA" id="ARBA00023004"/>
    </source>
</evidence>
<dbReference type="AlphaFoldDB" id="B3QNA3"/>
<keyword evidence="5 6" id="KW-0408">Iron</keyword>
<dbReference type="STRING" id="517417.Cpar_0998"/>
<comment type="cofactor">
    <cofactor evidence="6 7">
        <name>Fe(3+)</name>
        <dbReference type="ChEBI" id="CHEBI:29034"/>
    </cofactor>
    <text evidence="6 7">Binds 1 Fe(3+) ion per subunit.</text>
</comment>
<reference evidence="9" key="1">
    <citation type="submission" date="2008-06" db="EMBL/GenBank/DDBJ databases">
        <title>Complete sequence of Chlorobaculum parvum NCIB 8327.</title>
        <authorList>
            <consortium name="US DOE Joint Genome Institute"/>
            <person name="Lucas S."/>
            <person name="Copeland A."/>
            <person name="Lapidus A."/>
            <person name="Glavina del Rio T."/>
            <person name="Dalin E."/>
            <person name="Tice H."/>
            <person name="Bruce D."/>
            <person name="Goodwin L."/>
            <person name="Pitluck S."/>
            <person name="Schmutz J."/>
            <person name="Larimer F."/>
            <person name="Land M."/>
            <person name="Hauser L."/>
            <person name="Kyrpides N."/>
            <person name="Mikhailova N."/>
            <person name="Zhao F."/>
            <person name="Li T."/>
            <person name="Liu Z."/>
            <person name="Overmann J."/>
            <person name="Bryant D.A."/>
            <person name="Richardson P."/>
        </authorList>
    </citation>
    <scope>NUCLEOTIDE SEQUENCE [LARGE SCALE GENOMIC DNA]</scope>
    <source>
        <strain evidence="9">NCIB 8327</strain>
    </source>
</reference>
<feature type="domain" description="Rubredoxin-like" evidence="8">
    <location>
        <begin position="1"/>
        <end position="52"/>
    </location>
</feature>
<dbReference type="PRINTS" id="PR00163">
    <property type="entry name" value="RUBREDOXIN"/>
</dbReference>
<evidence type="ECO:0000256" key="6">
    <source>
        <dbReference type="PIRNR" id="PIRNR000071"/>
    </source>
</evidence>
<dbReference type="FunFam" id="2.20.28.10:FF:000001">
    <property type="entry name" value="Rubredoxin"/>
    <property type="match status" value="1"/>
</dbReference>
<dbReference type="CDD" id="cd00730">
    <property type="entry name" value="rubredoxin"/>
    <property type="match status" value="1"/>
</dbReference>